<gene>
    <name evidence="2" type="ORF">SAMN05444008_106268</name>
</gene>
<keyword evidence="1" id="KW-0732">Signal</keyword>
<reference evidence="2 3" key="1">
    <citation type="submission" date="2016-11" db="EMBL/GenBank/DDBJ databases">
        <authorList>
            <person name="Jaros S."/>
            <person name="Januszkiewicz K."/>
            <person name="Wedrychowicz H."/>
        </authorList>
    </citation>
    <scope>NUCLEOTIDE SEQUENCE [LARGE SCALE GENOMIC DNA]</scope>
    <source>
        <strain evidence="2 3">DSM 26897</strain>
    </source>
</reference>
<organism evidence="2 3">
    <name type="scientific">Cnuella takakiae</name>
    <dbReference type="NCBI Taxonomy" id="1302690"/>
    <lineage>
        <taxon>Bacteria</taxon>
        <taxon>Pseudomonadati</taxon>
        <taxon>Bacteroidota</taxon>
        <taxon>Chitinophagia</taxon>
        <taxon>Chitinophagales</taxon>
        <taxon>Chitinophagaceae</taxon>
        <taxon>Cnuella</taxon>
    </lineage>
</organism>
<feature type="signal peptide" evidence="1">
    <location>
        <begin position="1"/>
        <end position="18"/>
    </location>
</feature>
<dbReference type="EMBL" id="FQUO01000006">
    <property type="protein sequence ID" value="SHF29729.1"/>
    <property type="molecule type" value="Genomic_DNA"/>
</dbReference>
<dbReference type="Proteomes" id="UP000184368">
    <property type="component" value="Unassembled WGS sequence"/>
</dbReference>
<evidence type="ECO:0000256" key="1">
    <source>
        <dbReference type="SAM" id="SignalP"/>
    </source>
</evidence>
<dbReference type="RefSeq" id="WP_073042604.1">
    <property type="nucleotide sequence ID" value="NZ_FQUO01000006.1"/>
</dbReference>
<dbReference type="OrthoDB" id="649238at2"/>
<evidence type="ECO:0008006" key="4">
    <source>
        <dbReference type="Google" id="ProtNLM"/>
    </source>
</evidence>
<sequence length="268" mass="29725">MRFFLLCLLLAGFTSLQAQELYVFSDPASNVPARSLVTKGFVQLGTRNPLPQRYGAEVMAGVSKKLMLRAGTTVSNMMMRGNRWEAAYLYGKYRFLSKDGVHAHFRMAAFAEAAYSRNPTFFDEINIQGDVSGSQLGLVATQLKNKTAVSATVAYLSAFRKPTPPGYGIPVVQNAVGYSLSAGTLVLPRVYKNYDQLNFNIYAELLGQKARGSDAWFVDLAPAIQFIVKSNTKFNLGYRFQLDGTASRFTQNMFVLGVEHTFFNALKK</sequence>
<keyword evidence="3" id="KW-1185">Reference proteome</keyword>
<accession>A0A1M5AHG1</accession>
<name>A0A1M5AHG1_9BACT</name>
<dbReference type="AlphaFoldDB" id="A0A1M5AHG1"/>
<proteinExistence type="predicted"/>
<feature type="chain" id="PRO_5013177662" description="MetA-pathway of phenol degradation" evidence="1">
    <location>
        <begin position="19"/>
        <end position="268"/>
    </location>
</feature>
<evidence type="ECO:0000313" key="3">
    <source>
        <dbReference type="Proteomes" id="UP000184368"/>
    </source>
</evidence>
<evidence type="ECO:0000313" key="2">
    <source>
        <dbReference type="EMBL" id="SHF29729.1"/>
    </source>
</evidence>
<protein>
    <recommendedName>
        <fullName evidence="4">MetA-pathway of phenol degradation</fullName>
    </recommendedName>
</protein>